<protein>
    <submittedName>
        <fullName evidence="2">Glycosyl transferase family 2</fullName>
    </submittedName>
</protein>
<dbReference type="RefSeq" id="WP_108740393.1">
    <property type="nucleotide sequence ID" value="NZ_CP020918.1"/>
</dbReference>
<dbReference type="OrthoDB" id="597270at2"/>
<gene>
    <name evidence="2" type="ORF">FFWV33_07865</name>
</gene>
<dbReference type="InterPro" id="IPR029044">
    <property type="entry name" value="Nucleotide-diphossugar_trans"/>
</dbReference>
<feature type="domain" description="Glycosyltransferase 2-like" evidence="1">
    <location>
        <begin position="7"/>
        <end position="130"/>
    </location>
</feature>
<name>A0A2S1LCH5_9FLAO</name>
<dbReference type="InterPro" id="IPR050834">
    <property type="entry name" value="Glycosyltransf_2"/>
</dbReference>
<keyword evidence="2" id="KW-0808">Transferase</keyword>
<sequence length="288" mass="33785">MQTPLISIIVPCYKQAHFLNEALQSVINQTYSSWECIIVNDGSPDDTEEVAVRWLEKDERFVYVHKKNGGLSSARNAGIKKSRGVYILPLDADDLLAATYLEKQVAVLERNTSLGIVTSYSNFFYKEKNNIIYQLKPIGDNVISLLFVNQLVATSLYRKECWTAVSGYDETMKKGFEDWDFWISITKLGWTYSITREFLFYYRKAQQSMLANTIEHHSDEVKRYIFTKHKELYIQNFDNCMEVLFFEMEVQRKGHNKFKNSLEYKIGKLILKPYRWVSQFFSSPKKEL</sequence>
<dbReference type="PANTHER" id="PTHR43685">
    <property type="entry name" value="GLYCOSYLTRANSFERASE"/>
    <property type="match status" value="1"/>
</dbReference>
<dbReference type="AlphaFoldDB" id="A0A2S1LCH5"/>
<dbReference type="PANTHER" id="PTHR43685:SF2">
    <property type="entry name" value="GLYCOSYLTRANSFERASE 2-LIKE DOMAIN-CONTAINING PROTEIN"/>
    <property type="match status" value="1"/>
</dbReference>
<evidence type="ECO:0000313" key="3">
    <source>
        <dbReference type="Proteomes" id="UP000244527"/>
    </source>
</evidence>
<reference evidence="2 3" key="1">
    <citation type="submission" date="2017-04" db="EMBL/GenBank/DDBJ databases">
        <title>Compelte genome sequence of WV33.</title>
        <authorList>
            <person name="Lee P.C."/>
        </authorList>
    </citation>
    <scope>NUCLEOTIDE SEQUENCE [LARGE SCALE GENOMIC DNA]</scope>
    <source>
        <strain evidence="2 3">WV33</strain>
    </source>
</reference>
<dbReference type="KEGG" id="ffa:FFWV33_07865"/>
<dbReference type="EMBL" id="CP020918">
    <property type="protein sequence ID" value="AWG21455.1"/>
    <property type="molecule type" value="Genomic_DNA"/>
</dbReference>
<accession>A0A2S1LCH5</accession>
<dbReference type="SUPFAM" id="SSF53448">
    <property type="entry name" value="Nucleotide-diphospho-sugar transferases"/>
    <property type="match status" value="1"/>
</dbReference>
<dbReference type="InterPro" id="IPR001173">
    <property type="entry name" value="Glyco_trans_2-like"/>
</dbReference>
<dbReference type="GO" id="GO:0016740">
    <property type="term" value="F:transferase activity"/>
    <property type="evidence" value="ECO:0007669"/>
    <property type="project" value="UniProtKB-KW"/>
</dbReference>
<dbReference type="Gene3D" id="3.90.550.10">
    <property type="entry name" value="Spore Coat Polysaccharide Biosynthesis Protein SpsA, Chain A"/>
    <property type="match status" value="1"/>
</dbReference>
<evidence type="ECO:0000259" key="1">
    <source>
        <dbReference type="Pfam" id="PF00535"/>
    </source>
</evidence>
<dbReference type="Proteomes" id="UP000244527">
    <property type="component" value="Chromosome"/>
</dbReference>
<evidence type="ECO:0000313" key="2">
    <source>
        <dbReference type="EMBL" id="AWG21455.1"/>
    </source>
</evidence>
<organism evidence="2 3">
    <name type="scientific">Flavobacterium faecale</name>
    <dbReference type="NCBI Taxonomy" id="1355330"/>
    <lineage>
        <taxon>Bacteria</taxon>
        <taxon>Pseudomonadati</taxon>
        <taxon>Bacteroidota</taxon>
        <taxon>Flavobacteriia</taxon>
        <taxon>Flavobacteriales</taxon>
        <taxon>Flavobacteriaceae</taxon>
        <taxon>Flavobacterium</taxon>
    </lineage>
</organism>
<keyword evidence="3" id="KW-1185">Reference proteome</keyword>
<dbReference type="Pfam" id="PF00535">
    <property type="entry name" value="Glycos_transf_2"/>
    <property type="match status" value="1"/>
</dbReference>
<proteinExistence type="predicted"/>
<dbReference type="CDD" id="cd00761">
    <property type="entry name" value="Glyco_tranf_GTA_type"/>
    <property type="match status" value="1"/>
</dbReference>